<keyword evidence="3" id="KW-1185">Reference proteome</keyword>
<dbReference type="EMBL" id="JBEWTB010000002">
    <property type="protein sequence ID" value="MET4755594.1"/>
    <property type="molecule type" value="Genomic_DNA"/>
</dbReference>
<feature type="transmembrane region" description="Helical" evidence="1">
    <location>
        <begin position="70"/>
        <end position="95"/>
    </location>
</feature>
<feature type="transmembrane region" description="Helical" evidence="1">
    <location>
        <begin position="29"/>
        <end position="49"/>
    </location>
</feature>
<dbReference type="Proteomes" id="UP001549366">
    <property type="component" value="Unassembled WGS sequence"/>
</dbReference>
<evidence type="ECO:0000313" key="2">
    <source>
        <dbReference type="EMBL" id="MET4755594.1"/>
    </source>
</evidence>
<evidence type="ECO:0000313" key="3">
    <source>
        <dbReference type="Proteomes" id="UP001549366"/>
    </source>
</evidence>
<accession>A0ABV2SEQ5</accession>
<keyword evidence="1" id="KW-0812">Transmembrane</keyword>
<reference evidence="2 3" key="1">
    <citation type="submission" date="2024-06" db="EMBL/GenBank/DDBJ databases">
        <title>Genomic Encyclopedia of Type Strains, Phase V (KMG-V): Genome sequencing to study the core and pangenomes of soil and plant-associated prokaryotes.</title>
        <authorList>
            <person name="Whitman W."/>
        </authorList>
    </citation>
    <scope>NUCLEOTIDE SEQUENCE [LARGE SCALE GENOMIC DNA]</scope>
    <source>
        <strain evidence="2 3">NE40</strain>
    </source>
</reference>
<comment type="caution">
    <text evidence="2">The sequence shown here is derived from an EMBL/GenBank/DDBJ whole genome shotgun (WGS) entry which is preliminary data.</text>
</comment>
<protein>
    <submittedName>
        <fullName evidence="2">Uncharacterized protein</fullName>
    </submittedName>
</protein>
<dbReference type="RefSeq" id="WP_354010005.1">
    <property type="nucleotide sequence ID" value="NZ_JBEWTA010000001.1"/>
</dbReference>
<proteinExistence type="predicted"/>
<name>A0ABV2SEQ5_9GAMM</name>
<organism evidence="2 3">
    <name type="scientific">Endozoicomonas lisbonensis</name>
    <dbReference type="NCBI Taxonomy" id="3120522"/>
    <lineage>
        <taxon>Bacteria</taxon>
        <taxon>Pseudomonadati</taxon>
        <taxon>Pseudomonadota</taxon>
        <taxon>Gammaproteobacteria</taxon>
        <taxon>Oceanospirillales</taxon>
        <taxon>Endozoicomonadaceae</taxon>
        <taxon>Endozoicomonas</taxon>
    </lineage>
</organism>
<keyword evidence="1" id="KW-1133">Transmembrane helix</keyword>
<sequence>MIKVTICLSLLIGLLKLQTNNWEKRLSYKIRFLLCGIFTYLSFSILKPLGELILGKEDGLINLWFESPSYILITVIVLFLGYFGLYTSIIAGALYSSLLPKT</sequence>
<gene>
    <name evidence="2" type="ORF">V5J35_000786</name>
</gene>
<keyword evidence="1" id="KW-0472">Membrane</keyword>
<evidence type="ECO:0000256" key="1">
    <source>
        <dbReference type="SAM" id="Phobius"/>
    </source>
</evidence>